<comment type="caution">
    <text evidence="1">The sequence shown here is derived from an EMBL/GenBank/DDBJ whole genome shotgun (WGS) entry which is preliminary data.</text>
</comment>
<dbReference type="EMBL" id="LJJC01000004">
    <property type="protein sequence ID" value="KQL53866.1"/>
    <property type="molecule type" value="Genomic_DNA"/>
</dbReference>
<evidence type="ECO:0000313" key="1">
    <source>
        <dbReference type="EMBL" id="KQL53866.1"/>
    </source>
</evidence>
<dbReference type="OrthoDB" id="2924022at2"/>
<protein>
    <submittedName>
        <fullName evidence="1">Uncharacterized protein</fullName>
    </submittedName>
</protein>
<dbReference type="PATRIC" id="fig|157838.3.peg.2287"/>
<sequence>MKDKHDKILTNAPERPAITINTAGDNITGTKYAPGDSVNEFEHLKDANTILAKDEIQQQNENL</sequence>
<dbReference type="AlphaFoldDB" id="A0A0Q3WXH7"/>
<name>A0A0Q3WXH7_9BACI</name>
<dbReference type="RefSeq" id="WP_055739603.1">
    <property type="nucleotide sequence ID" value="NZ_JAAIWL010000001.1"/>
</dbReference>
<gene>
    <name evidence="1" type="ORF">AN964_10385</name>
</gene>
<evidence type="ECO:0000313" key="2">
    <source>
        <dbReference type="Proteomes" id="UP000051888"/>
    </source>
</evidence>
<keyword evidence="2" id="KW-1185">Reference proteome</keyword>
<dbReference type="Proteomes" id="UP000051888">
    <property type="component" value="Unassembled WGS sequence"/>
</dbReference>
<proteinExistence type="predicted"/>
<reference evidence="1 2" key="1">
    <citation type="submission" date="2015-09" db="EMBL/GenBank/DDBJ databases">
        <title>Genome sequencing project for genomic taxonomy and phylogenomics of Bacillus-like bacteria.</title>
        <authorList>
            <person name="Liu B."/>
            <person name="Wang J."/>
            <person name="Zhu Y."/>
            <person name="Liu G."/>
            <person name="Chen Q."/>
            <person name="Chen Z."/>
            <person name="Lan J."/>
            <person name="Che J."/>
            <person name="Ge C."/>
            <person name="Shi H."/>
            <person name="Pan Z."/>
            <person name="Liu X."/>
        </authorList>
    </citation>
    <scope>NUCLEOTIDE SEQUENCE [LARGE SCALE GENOMIC DNA]</scope>
    <source>
        <strain evidence="1 2">LMG 18435</strain>
    </source>
</reference>
<organism evidence="1 2">
    <name type="scientific">Heyndrickxia shackletonii</name>
    <dbReference type="NCBI Taxonomy" id="157838"/>
    <lineage>
        <taxon>Bacteria</taxon>
        <taxon>Bacillati</taxon>
        <taxon>Bacillota</taxon>
        <taxon>Bacilli</taxon>
        <taxon>Bacillales</taxon>
        <taxon>Bacillaceae</taxon>
        <taxon>Heyndrickxia</taxon>
    </lineage>
</organism>
<accession>A0A0Q3WXH7</accession>